<feature type="transmembrane region" description="Helical" evidence="2">
    <location>
        <begin position="7"/>
        <end position="27"/>
    </location>
</feature>
<evidence type="ECO:0000313" key="4">
    <source>
        <dbReference type="Proteomes" id="UP000813018"/>
    </source>
</evidence>
<feature type="region of interest" description="Disordered" evidence="1">
    <location>
        <begin position="96"/>
        <end position="116"/>
    </location>
</feature>
<comment type="caution">
    <text evidence="3">The sequence shown here is derived from an EMBL/GenBank/DDBJ whole genome shotgun (WGS) entry which is preliminary data.</text>
</comment>
<accession>A0ABS7CWW0</accession>
<keyword evidence="2" id="KW-1133">Transmembrane helix</keyword>
<dbReference type="EMBL" id="JAHYXK010000013">
    <property type="protein sequence ID" value="MBW7468353.1"/>
    <property type="molecule type" value="Genomic_DNA"/>
</dbReference>
<organism evidence="3 4">
    <name type="scientific">Pontibacter aydingkolensis</name>
    <dbReference type="NCBI Taxonomy" id="1911536"/>
    <lineage>
        <taxon>Bacteria</taxon>
        <taxon>Pseudomonadati</taxon>
        <taxon>Bacteroidota</taxon>
        <taxon>Cytophagia</taxon>
        <taxon>Cytophagales</taxon>
        <taxon>Hymenobacteraceae</taxon>
        <taxon>Pontibacter</taxon>
    </lineage>
</organism>
<evidence type="ECO:0000313" key="3">
    <source>
        <dbReference type="EMBL" id="MBW7468353.1"/>
    </source>
</evidence>
<keyword evidence="2" id="KW-0472">Membrane</keyword>
<feature type="transmembrane region" description="Helical" evidence="2">
    <location>
        <begin position="39"/>
        <end position="62"/>
    </location>
</feature>
<name>A0ABS7CWW0_9BACT</name>
<evidence type="ECO:0000256" key="1">
    <source>
        <dbReference type="SAM" id="MobiDB-lite"/>
    </source>
</evidence>
<keyword evidence="4" id="KW-1185">Reference proteome</keyword>
<protein>
    <recommendedName>
        <fullName evidence="5">Lipopolysaccharide assembly protein A domain-containing protein</fullName>
    </recommendedName>
</protein>
<reference evidence="3 4" key="1">
    <citation type="journal article" date="2016" name="Int. J. Syst. Evol. Microbiol.">
        <title>Pontibacter aydingkolensis sp. nov., isolated from soil of a salt lake.</title>
        <authorList>
            <person name="Osman G."/>
            <person name="Zhang T."/>
            <person name="Lou K."/>
            <person name="Gao Y."/>
            <person name="Chang W."/>
            <person name="Lin Q."/>
            <person name="Yang H.M."/>
            <person name="Huo X.D."/>
            <person name="Wang N."/>
        </authorList>
    </citation>
    <scope>NUCLEOTIDE SEQUENCE [LARGE SCALE GENOMIC DNA]</scope>
    <source>
        <strain evidence="3 4">KACC 19255</strain>
    </source>
</reference>
<evidence type="ECO:0008006" key="5">
    <source>
        <dbReference type="Google" id="ProtNLM"/>
    </source>
</evidence>
<dbReference type="RefSeq" id="WP_219878223.1">
    <property type="nucleotide sequence ID" value="NZ_JAHYXK010000013.1"/>
</dbReference>
<dbReference type="Proteomes" id="UP000813018">
    <property type="component" value="Unassembled WGS sequence"/>
</dbReference>
<sequence>MKVLKAILELSVIGYVVFTALLLATVLNENTIFDIQTEAQVLLLYKAIVAVGGVLMLAKLLVSRLYVADLKHEQHLAQLKINELKADLYEKRQAFRSNSYKPQPEEEHEVEYLKQA</sequence>
<proteinExistence type="predicted"/>
<keyword evidence="2" id="KW-0812">Transmembrane</keyword>
<evidence type="ECO:0000256" key="2">
    <source>
        <dbReference type="SAM" id="Phobius"/>
    </source>
</evidence>
<gene>
    <name evidence="3" type="ORF">K0O23_14850</name>
</gene>